<gene>
    <name evidence="3" type="ORF">FC80_GL000487</name>
</gene>
<dbReference type="InterPro" id="IPR053154">
    <property type="entry name" value="c-di-AMP_regulator"/>
</dbReference>
<organism evidence="3 4">
    <name type="scientific">Liquorilactobacillus cacaonum DSM 21116</name>
    <dbReference type="NCBI Taxonomy" id="1423729"/>
    <lineage>
        <taxon>Bacteria</taxon>
        <taxon>Bacillati</taxon>
        <taxon>Bacillota</taxon>
        <taxon>Bacilli</taxon>
        <taxon>Lactobacillales</taxon>
        <taxon>Lactobacillaceae</taxon>
        <taxon>Liquorilactobacillus</taxon>
    </lineage>
</organism>
<evidence type="ECO:0000256" key="2">
    <source>
        <dbReference type="SAM" id="Phobius"/>
    </source>
</evidence>
<accession>A0A0R2CIS7</accession>
<evidence type="ECO:0000256" key="1">
    <source>
        <dbReference type="SAM" id="MobiDB-lite"/>
    </source>
</evidence>
<dbReference type="Proteomes" id="UP000051131">
    <property type="component" value="Unassembled WGS sequence"/>
</dbReference>
<dbReference type="OrthoDB" id="2139417at2"/>
<dbReference type="RefSeq" id="WP_057828751.1">
    <property type="nucleotide sequence ID" value="NZ_AYZE01000010.1"/>
</dbReference>
<keyword evidence="2" id="KW-0812">Transmembrane</keyword>
<keyword evidence="2" id="KW-0472">Membrane</keyword>
<name>A0A0R2CIS7_9LACO</name>
<feature type="region of interest" description="Disordered" evidence="1">
    <location>
        <begin position="318"/>
        <end position="361"/>
    </location>
</feature>
<evidence type="ECO:0000313" key="4">
    <source>
        <dbReference type="Proteomes" id="UP000051131"/>
    </source>
</evidence>
<proteinExistence type="predicted"/>
<comment type="caution">
    <text evidence="3">The sequence shown here is derived from an EMBL/GenBank/DDBJ whole genome shotgun (WGS) entry which is preliminary data.</text>
</comment>
<dbReference type="EMBL" id="AYZE01000010">
    <property type="protein sequence ID" value="KRM91518.1"/>
    <property type="molecule type" value="Genomic_DNA"/>
</dbReference>
<dbReference type="Pfam" id="PF07949">
    <property type="entry name" value="YbbR"/>
    <property type="match status" value="3"/>
</dbReference>
<dbReference type="STRING" id="1423729.FC80_GL000487"/>
<dbReference type="PANTHER" id="PTHR37804">
    <property type="entry name" value="CDAA REGULATORY PROTEIN CDAR"/>
    <property type="match status" value="1"/>
</dbReference>
<dbReference type="Gene3D" id="2.170.120.30">
    <property type="match status" value="1"/>
</dbReference>
<keyword evidence="2" id="KW-1133">Transmembrane helix</keyword>
<dbReference type="Gene3D" id="2.170.120.40">
    <property type="entry name" value="YbbR-like domain"/>
    <property type="match status" value="2"/>
</dbReference>
<reference evidence="3 4" key="1">
    <citation type="journal article" date="2015" name="Genome Announc.">
        <title>Expanding the biotechnology potential of lactobacilli through comparative genomics of 213 strains and associated genera.</title>
        <authorList>
            <person name="Sun Z."/>
            <person name="Harris H.M."/>
            <person name="McCann A."/>
            <person name="Guo C."/>
            <person name="Argimon S."/>
            <person name="Zhang W."/>
            <person name="Yang X."/>
            <person name="Jeffery I.B."/>
            <person name="Cooney J.C."/>
            <person name="Kagawa T.F."/>
            <person name="Liu W."/>
            <person name="Song Y."/>
            <person name="Salvetti E."/>
            <person name="Wrobel A."/>
            <person name="Rasinkangas P."/>
            <person name="Parkhill J."/>
            <person name="Rea M.C."/>
            <person name="O'Sullivan O."/>
            <person name="Ritari J."/>
            <person name="Douillard F.P."/>
            <person name="Paul Ross R."/>
            <person name="Yang R."/>
            <person name="Briner A.E."/>
            <person name="Felis G.E."/>
            <person name="de Vos W.M."/>
            <person name="Barrangou R."/>
            <person name="Klaenhammer T.R."/>
            <person name="Caufield P.W."/>
            <person name="Cui Y."/>
            <person name="Zhang H."/>
            <person name="O'Toole P.W."/>
        </authorList>
    </citation>
    <scope>NUCLEOTIDE SEQUENCE [LARGE SCALE GENOMIC DNA]</scope>
    <source>
        <strain evidence="3 4">DSM 21116</strain>
    </source>
</reference>
<dbReference type="PANTHER" id="PTHR37804:SF1">
    <property type="entry name" value="CDAA REGULATORY PROTEIN CDAR"/>
    <property type="match status" value="1"/>
</dbReference>
<keyword evidence="4" id="KW-1185">Reference proteome</keyword>
<feature type="transmembrane region" description="Helical" evidence="2">
    <location>
        <begin position="12"/>
        <end position="28"/>
    </location>
</feature>
<feature type="compositionally biased region" description="Low complexity" evidence="1">
    <location>
        <begin position="323"/>
        <end position="361"/>
    </location>
</feature>
<dbReference type="AlphaFoldDB" id="A0A0R2CIS7"/>
<protein>
    <submittedName>
        <fullName evidence="3">YbbR family protein</fullName>
    </submittedName>
</protein>
<sequence length="361" mass="38680">MNFNKFFDSPLFYKIVALVFAVLLFSYTNEDKLSSTRNNTDSTMLANASATMKVGLQLEVNSNKYFVTGYPENVKVKVSGSKAMITTLTNTRNFKIYADLTDLKAGTHEVTLKQSGLNSDVDYTISPRKIKVTISPRKTKSFPVQVSYDRQRVANNYKIGSSTASPDVVSVTGAASQVDKIADVVAAVQLSKGKKQTFNQSVLLQAIDDKGKILNVVISPQTVNVKIPIYSEVTTKKVPIQFIASGNGEANKNYNFSSSIKTVTLSGTKSQLDGVSSYKVTVPIGGISSTTTKNITLSSLNNGVAIVQPKSLDVKISVTDDTSSQTDNSVSETSSSSATSSESNLESNTQTSSQSSASNGD</sequence>
<dbReference type="InterPro" id="IPR012505">
    <property type="entry name" value="YbbR"/>
</dbReference>
<dbReference type="PATRIC" id="fig|1423729.3.peg.489"/>
<evidence type="ECO:0000313" key="3">
    <source>
        <dbReference type="EMBL" id="KRM91518.1"/>
    </source>
</evidence>